<organism evidence="4 5">
    <name type="scientific">Fusarium austroafricanum</name>
    <dbReference type="NCBI Taxonomy" id="2364996"/>
    <lineage>
        <taxon>Eukaryota</taxon>
        <taxon>Fungi</taxon>
        <taxon>Dikarya</taxon>
        <taxon>Ascomycota</taxon>
        <taxon>Pezizomycotina</taxon>
        <taxon>Sordariomycetes</taxon>
        <taxon>Hypocreomycetidae</taxon>
        <taxon>Hypocreales</taxon>
        <taxon>Nectriaceae</taxon>
        <taxon>Fusarium</taxon>
        <taxon>Fusarium concolor species complex</taxon>
    </lineage>
</organism>
<evidence type="ECO:0000313" key="5">
    <source>
        <dbReference type="Proteomes" id="UP000605986"/>
    </source>
</evidence>
<evidence type="ECO:0000256" key="3">
    <source>
        <dbReference type="PROSITE-ProRule" id="PRU00023"/>
    </source>
</evidence>
<dbReference type="InterPro" id="IPR036770">
    <property type="entry name" value="Ankyrin_rpt-contain_sf"/>
</dbReference>
<feature type="repeat" description="ANK" evidence="3">
    <location>
        <begin position="259"/>
        <end position="291"/>
    </location>
</feature>
<name>A0A8H4K5J1_9HYPO</name>
<proteinExistence type="predicted"/>
<dbReference type="PRINTS" id="PR01415">
    <property type="entry name" value="ANKYRIN"/>
</dbReference>
<dbReference type="InterPro" id="IPR002110">
    <property type="entry name" value="Ankyrin_rpt"/>
</dbReference>
<dbReference type="EMBL" id="JAADJG010000562">
    <property type="protein sequence ID" value="KAF4443766.1"/>
    <property type="molecule type" value="Genomic_DNA"/>
</dbReference>
<evidence type="ECO:0000256" key="2">
    <source>
        <dbReference type="ARBA" id="ARBA00023043"/>
    </source>
</evidence>
<feature type="repeat" description="ANK" evidence="3">
    <location>
        <begin position="161"/>
        <end position="193"/>
    </location>
</feature>
<feature type="repeat" description="ANK" evidence="3">
    <location>
        <begin position="226"/>
        <end position="258"/>
    </location>
</feature>
<dbReference type="SUPFAM" id="SSF48403">
    <property type="entry name" value="Ankyrin repeat"/>
    <property type="match status" value="1"/>
</dbReference>
<dbReference type="PANTHER" id="PTHR24198">
    <property type="entry name" value="ANKYRIN REPEAT AND PROTEIN KINASE DOMAIN-CONTAINING PROTEIN"/>
    <property type="match status" value="1"/>
</dbReference>
<protein>
    <submittedName>
        <fullName evidence="4">Putative ankyrin repeat domain-containing protein 29-like</fullName>
    </submittedName>
</protein>
<accession>A0A8H4K5J1</accession>
<dbReference type="AlphaFoldDB" id="A0A8H4K5J1"/>
<evidence type="ECO:0000256" key="1">
    <source>
        <dbReference type="ARBA" id="ARBA00022737"/>
    </source>
</evidence>
<comment type="caution">
    <text evidence="4">The sequence shown here is derived from an EMBL/GenBank/DDBJ whole genome shotgun (WGS) entry which is preliminary data.</text>
</comment>
<dbReference type="SMART" id="SM00248">
    <property type="entry name" value="ANK"/>
    <property type="match status" value="4"/>
</dbReference>
<dbReference type="Pfam" id="PF12796">
    <property type="entry name" value="Ank_2"/>
    <property type="match status" value="2"/>
</dbReference>
<keyword evidence="5" id="KW-1185">Reference proteome</keyword>
<evidence type="ECO:0000313" key="4">
    <source>
        <dbReference type="EMBL" id="KAF4443766.1"/>
    </source>
</evidence>
<keyword evidence="2 3" id="KW-0040">ANK repeat</keyword>
<dbReference type="Proteomes" id="UP000605986">
    <property type="component" value="Unassembled WGS sequence"/>
</dbReference>
<reference evidence="4" key="1">
    <citation type="submission" date="2020-01" db="EMBL/GenBank/DDBJ databases">
        <title>Identification and distribution of gene clusters putatively required for synthesis of sphingolipid metabolism inhibitors in phylogenetically diverse species of the filamentous fungus Fusarium.</title>
        <authorList>
            <person name="Kim H.-S."/>
            <person name="Busman M."/>
            <person name="Brown D.W."/>
            <person name="Divon H."/>
            <person name="Uhlig S."/>
            <person name="Proctor R.H."/>
        </authorList>
    </citation>
    <scope>NUCLEOTIDE SEQUENCE</scope>
    <source>
        <strain evidence="4">NRRL 53441</strain>
    </source>
</reference>
<dbReference type="PANTHER" id="PTHR24198:SF165">
    <property type="entry name" value="ANKYRIN REPEAT-CONTAINING PROTEIN-RELATED"/>
    <property type="match status" value="1"/>
</dbReference>
<keyword evidence="1" id="KW-0677">Repeat</keyword>
<dbReference type="OrthoDB" id="20872at2759"/>
<dbReference type="PROSITE" id="PS50088">
    <property type="entry name" value="ANK_REPEAT"/>
    <property type="match status" value="3"/>
</dbReference>
<sequence length="329" mass="36664">MAASFVFSSHPYLAVALDRHRYGIELFAGELESVSATPQPYDQAVLDLKTLRVQEELLMKDPNSLSEELKRSLYVQKYIDTMRRLSTGRKLEVPPIPPFHSLLFLEEDKQVRRHILSEVQVQAQNDRDMLGRSLLHLALDLGVGDDTAHLIRDATLTRDSWGRHPLHIACSTGHIDIVIGLIRRGMDLETFDNDGLRALHYASAAGQEDIVSLLADKAEIDPRDNTFRTPLFYSAQNGHTAVVRLLIEKGADIELEDDSGWTPLMHAIDNGRPGVVKLLLNEGASVDPLAESGKVMSSNLSERHIEVAKLLLGYGAAWELDLFCLGSVW</sequence>
<dbReference type="PROSITE" id="PS50297">
    <property type="entry name" value="ANK_REP_REGION"/>
    <property type="match status" value="3"/>
</dbReference>
<dbReference type="Gene3D" id="1.25.40.20">
    <property type="entry name" value="Ankyrin repeat-containing domain"/>
    <property type="match status" value="2"/>
</dbReference>
<gene>
    <name evidence="4" type="ORF">F53441_11369</name>
</gene>